<organism evidence="1 2">
    <name type="scientific">Racocetra fulgida</name>
    <dbReference type="NCBI Taxonomy" id="60492"/>
    <lineage>
        <taxon>Eukaryota</taxon>
        <taxon>Fungi</taxon>
        <taxon>Fungi incertae sedis</taxon>
        <taxon>Mucoromycota</taxon>
        <taxon>Glomeromycotina</taxon>
        <taxon>Glomeromycetes</taxon>
        <taxon>Diversisporales</taxon>
        <taxon>Gigasporaceae</taxon>
        <taxon>Racocetra</taxon>
    </lineage>
</organism>
<dbReference type="EMBL" id="CAJVPZ010003828">
    <property type="protein sequence ID" value="CAG8536667.1"/>
    <property type="molecule type" value="Genomic_DNA"/>
</dbReference>
<gene>
    <name evidence="1" type="ORF">RFULGI_LOCUS4036</name>
</gene>
<dbReference type="AlphaFoldDB" id="A0A9N9AQP1"/>
<accession>A0A9N9AQP1</accession>
<name>A0A9N9AQP1_9GLOM</name>
<dbReference type="Proteomes" id="UP000789396">
    <property type="component" value="Unassembled WGS sequence"/>
</dbReference>
<evidence type="ECO:0000313" key="2">
    <source>
        <dbReference type="Proteomes" id="UP000789396"/>
    </source>
</evidence>
<proteinExistence type="predicted"/>
<evidence type="ECO:0000313" key="1">
    <source>
        <dbReference type="EMBL" id="CAG8536667.1"/>
    </source>
</evidence>
<comment type="caution">
    <text evidence="1">The sequence shown here is derived from an EMBL/GenBank/DDBJ whole genome shotgun (WGS) entry which is preliminary data.</text>
</comment>
<reference evidence="1" key="1">
    <citation type="submission" date="2021-06" db="EMBL/GenBank/DDBJ databases">
        <authorList>
            <person name="Kallberg Y."/>
            <person name="Tangrot J."/>
            <person name="Rosling A."/>
        </authorList>
    </citation>
    <scope>NUCLEOTIDE SEQUENCE</scope>
    <source>
        <strain evidence="1">IN212</strain>
    </source>
</reference>
<protein>
    <submittedName>
        <fullName evidence="1">18803_t:CDS:1</fullName>
    </submittedName>
</protein>
<keyword evidence="2" id="KW-1185">Reference proteome</keyword>
<sequence>MKVLLKMLLKKYALRVDKYKRAQAGKLDEENRHIHANNRMNEV</sequence>